<accession>A0A947GKX8</accession>
<sequence>MLVRGVGCESGGSWANNPRNCRSAYRNNNTPANRNNNIGFRVVCSAPSTLLSPAMAGQSWQMGICREYPRRVQTYSGDTHRGIRKSNRASYFGRETDDLAGSPIFCPCLLPLAALLALVKVMSNLA</sequence>
<proteinExistence type="predicted"/>
<dbReference type="AlphaFoldDB" id="A0A947GKX8"/>
<dbReference type="InterPro" id="IPR016187">
    <property type="entry name" value="CTDL_fold"/>
</dbReference>
<dbReference type="Gene3D" id="3.90.1580.10">
    <property type="entry name" value="paralog of FGE (formylglycine-generating enzyme)"/>
    <property type="match status" value="1"/>
</dbReference>
<dbReference type="Proteomes" id="UP000717364">
    <property type="component" value="Unassembled WGS sequence"/>
</dbReference>
<dbReference type="RefSeq" id="WP_215610967.1">
    <property type="nucleotide sequence ID" value="NZ_JADOES010000065.1"/>
</dbReference>
<dbReference type="EMBL" id="JADOES010000065">
    <property type="protein sequence ID" value="MBT9317904.1"/>
    <property type="molecule type" value="Genomic_DNA"/>
</dbReference>
<dbReference type="InterPro" id="IPR042095">
    <property type="entry name" value="SUMF_sf"/>
</dbReference>
<name>A0A947GKX8_9CYAN</name>
<evidence type="ECO:0000313" key="1">
    <source>
        <dbReference type="EMBL" id="MBT9317904.1"/>
    </source>
</evidence>
<reference evidence="1" key="2">
    <citation type="journal article" date="2021" name="Mar. Drugs">
        <title>Genome Reduction and Secondary Metabolism of the Marine Sponge-Associated Cyanobacterium Leptothoe.</title>
        <authorList>
            <person name="Konstantinou D."/>
            <person name="Popin R.V."/>
            <person name="Fewer D.P."/>
            <person name="Sivonen K."/>
            <person name="Gkelis S."/>
        </authorList>
    </citation>
    <scope>NUCLEOTIDE SEQUENCE</scope>
    <source>
        <strain evidence="1">TAU-MAC 1115</strain>
    </source>
</reference>
<dbReference type="SUPFAM" id="SSF56436">
    <property type="entry name" value="C-type lectin-like"/>
    <property type="match status" value="1"/>
</dbReference>
<evidence type="ECO:0000313" key="2">
    <source>
        <dbReference type="Proteomes" id="UP000717364"/>
    </source>
</evidence>
<evidence type="ECO:0008006" key="3">
    <source>
        <dbReference type="Google" id="ProtNLM"/>
    </source>
</evidence>
<gene>
    <name evidence="1" type="ORF">IXB50_21020</name>
</gene>
<organism evidence="1 2">
    <name type="scientific">Leptothoe spongobia TAU-MAC 1115</name>
    <dbReference type="NCBI Taxonomy" id="1967444"/>
    <lineage>
        <taxon>Bacteria</taxon>
        <taxon>Bacillati</taxon>
        <taxon>Cyanobacteriota</taxon>
        <taxon>Cyanophyceae</taxon>
        <taxon>Nodosilineales</taxon>
        <taxon>Cymatolegaceae</taxon>
        <taxon>Leptothoe</taxon>
        <taxon>Leptothoe spongobia</taxon>
    </lineage>
</organism>
<keyword evidence="2" id="KW-1185">Reference proteome</keyword>
<comment type="caution">
    <text evidence="1">The sequence shown here is derived from an EMBL/GenBank/DDBJ whole genome shotgun (WGS) entry which is preliminary data.</text>
</comment>
<protein>
    <recommendedName>
        <fullName evidence="3">Sulfatase-modifying factor enzyme domain-containing protein</fullName>
    </recommendedName>
</protein>
<reference evidence="1" key="1">
    <citation type="submission" date="2020-11" db="EMBL/GenBank/DDBJ databases">
        <authorList>
            <person name="Konstantinou D."/>
            <person name="Gkelis S."/>
            <person name="Popin R."/>
            <person name="Fewer D."/>
            <person name="Sivonen K."/>
        </authorList>
    </citation>
    <scope>NUCLEOTIDE SEQUENCE</scope>
    <source>
        <strain evidence="1">TAU-MAC 1115</strain>
    </source>
</reference>